<sequence length="524" mass="57595">MAEPRDITTEIASSSVSVRGRGRQVSDPLNRVTPTHSVARVGVSQPQQPKTLKNLVRRSHTKSRRGCFPCKTRKIKCGEERPSCSNCIPRGSTCVYPAEARDDLHGPSDFSNRVFIPFIPNMQKSPARAGPTLSSLEMHSFNHFLTSMKHPLPVGNHSVWVHEIPQLSDQHGFLKHAIIALGASDLARSKLPTPPDYDILKHRGRALAGMNKTLNNVSTWTTYGYADALLATCYALIYQSATIPDGMNDYYTLVQGCALITSKIMQSNLKTVLAVSPEHLHSKVLSGVEYISAHLTDMSVPRFALRSLEGLQADMTPDSTEYPFWRALCDTLSRFVEDPVLGYAHSILAYSRWYVLAVGLLDGLSDPDNDTAVALAAIFMANMVYLKALLPYQTWPNSTMPLPLSTLRQMAEWIDVIHESIGAKQRQHLAWPLYVAKLVSALPVDPADQIAPAPASSSSSSSSSSSHDTKSPKRRVLQNLQSSAHMFLGACLMAGSVVTSWFEDFVTANHPPPNKSPPIRQLST</sequence>
<feature type="compositionally biased region" description="Low complexity" evidence="5">
    <location>
        <begin position="456"/>
        <end position="466"/>
    </location>
</feature>
<protein>
    <recommendedName>
        <fullName evidence="6">Zn(2)-C6 fungal-type domain-containing protein</fullName>
    </recommendedName>
</protein>
<dbReference type="GO" id="GO:0003677">
    <property type="term" value="F:DNA binding"/>
    <property type="evidence" value="ECO:0007669"/>
    <property type="project" value="UniProtKB-KW"/>
</dbReference>
<keyword evidence="4" id="KW-0539">Nucleus</keyword>
<dbReference type="Pfam" id="PF00172">
    <property type="entry name" value="Zn_clus"/>
    <property type="match status" value="1"/>
</dbReference>
<keyword evidence="1" id="KW-0805">Transcription regulation</keyword>
<dbReference type="SUPFAM" id="SSF57701">
    <property type="entry name" value="Zn2/Cys6 DNA-binding domain"/>
    <property type="match status" value="1"/>
</dbReference>
<evidence type="ECO:0000256" key="4">
    <source>
        <dbReference type="ARBA" id="ARBA00023242"/>
    </source>
</evidence>
<feature type="region of interest" description="Disordered" evidence="5">
    <location>
        <begin position="450"/>
        <end position="474"/>
    </location>
</feature>
<evidence type="ECO:0000256" key="2">
    <source>
        <dbReference type="ARBA" id="ARBA00023125"/>
    </source>
</evidence>
<evidence type="ECO:0000259" key="6">
    <source>
        <dbReference type="PROSITE" id="PS50048"/>
    </source>
</evidence>
<dbReference type="AlphaFoldDB" id="A0A0D1ZBQ2"/>
<evidence type="ECO:0000256" key="1">
    <source>
        <dbReference type="ARBA" id="ARBA00023015"/>
    </source>
</evidence>
<dbReference type="InterPro" id="IPR053157">
    <property type="entry name" value="Sterol_Uptake_Regulator"/>
</dbReference>
<dbReference type="PANTHER" id="PTHR47784">
    <property type="entry name" value="STEROL UPTAKE CONTROL PROTEIN 2"/>
    <property type="match status" value="1"/>
</dbReference>
<evidence type="ECO:0000313" key="8">
    <source>
        <dbReference type="Proteomes" id="UP000054302"/>
    </source>
</evidence>
<evidence type="ECO:0000313" key="7">
    <source>
        <dbReference type="EMBL" id="KIV91384.1"/>
    </source>
</evidence>
<dbReference type="PROSITE" id="PS50048">
    <property type="entry name" value="ZN2_CY6_FUNGAL_2"/>
    <property type="match status" value="1"/>
</dbReference>
<dbReference type="PRINTS" id="PR00755">
    <property type="entry name" value="AFLATOXINBRP"/>
</dbReference>
<feature type="domain" description="Zn(2)-C6 fungal-type" evidence="6">
    <location>
        <begin position="66"/>
        <end position="96"/>
    </location>
</feature>
<dbReference type="HOGENOM" id="CLU_027371_4_0_1"/>
<dbReference type="GeneID" id="27323773"/>
<feature type="compositionally biased region" description="Low complexity" evidence="5">
    <location>
        <begin position="13"/>
        <end position="26"/>
    </location>
</feature>
<dbReference type="InterPro" id="IPR036864">
    <property type="entry name" value="Zn2-C6_fun-type_DNA-bd_sf"/>
</dbReference>
<dbReference type="Proteomes" id="UP000054302">
    <property type="component" value="Unassembled WGS sequence"/>
</dbReference>
<dbReference type="GO" id="GO:0001228">
    <property type="term" value="F:DNA-binding transcription activator activity, RNA polymerase II-specific"/>
    <property type="evidence" value="ECO:0007669"/>
    <property type="project" value="TreeGrafter"/>
</dbReference>
<dbReference type="RefSeq" id="XP_016222958.1">
    <property type="nucleotide sequence ID" value="XM_016370665.1"/>
</dbReference>
<evidence type="ECO:0000256" key="5">
    <source>
        <dbReference type="SAM" id="MobiDB-lite"/>
    </source>
</evidence>
<dbReference type="Gene3D" id="4.10.240.10">
    <property type="entry name" value="Zn(2)-C6 fungal-type DNA-binding domain"/>
    <property type="match status" value="1"/>
</dbReference>
<keyword evidence="2" id="KW-0238">DNA-binding</keyword>
<keyword evidence="8" id="KW-1185">Reference proteome</keyword>
<dbReference type="CDD" id="cd00067">
    <property type="entry name" value="GAL4"/>
    <property type="match status" value="1"/>
</dbReference>
<dbReference type="VEuPathDB" id="FungiDB:PV10_05928"/>
<feature type="region of interest" description="Disordered" evidence="5">
    <location>
        <begin position="1"/>
        <end position="28"/>
    </location>
</feature>
<evidence type="ECO:0000256" key="3">
    <source>
        <dbReference type="ARBA" id="ARBA00023163"/>
    </source>
</evidence>
<dbReference type="PANTHER" id="PTHR47784:SF7">
    <property type="entry name" value="ZN(II)2CYS6 TRANSCRIPTION FACTOR (EUROFUNG)"/>
    <property type="match status" value="1"/>
</dbReference>
<dbReference type="EMBL" id="KN847523">
    <property type="protein sequence ID" value="KIV91384.1"/>
    <property type="molecule type" value="Genomic_DNA"/>
</dbReference>
<dbReference type="GO" id="GO:0008270">
    <property type="term" value="F:zinc ion binding"/>
    <property type="evidence" value="ECO:0007669"/>
    <property type="project" value="InterPro"/>
</dbReference>
<gene>
    <name evidence="7" type="ORF">PV10_05928</name>
</gene>
<dbReference type="InterPro" id="IPR001138">
    <property type="entry name" value="Zn2Cys6_DnaBD"/>
</dbReference>
<dbReference type="OrthoDB" id="416217at2759"/>
<name>A0A0D1ZBQ2_EXOME</name>
<reference evidence="7 8" key="1">
    <citation type="submission" date="2015-01" db="EMBL/GenBank/DDBJ databases">
        <title>The Genome Sequence of Exophiala mesophila CBS40295.</title>
        <authorList>
            <consortium name="The Broad Institute Genomics Platform"/>
            <person name="Cuomo C."/>
            <person name="de Hoog S."/>
            <person name="Gorbushina A."/>
            <person name="Stielow B."/>
            <person name="Teixiera M."/>
            <person name="Abouelleil A."/>
            <person name="Chapman S.B."/>
            <person name="Priest M."/>
            <person name="Young S.K."/>
            <person name="Wortman J."/>
            <person name="Nusbaum C."/>
            <person name="Birren B."/>
        </authorList>
    </citation>
    <scope>NUCLEOTIDE SEQUENCE [LARGE SCALE GENOMIC DNA]</scope>
    <source>
        <strain evidence="7 8">CBS 40295</strain>
    </source>
</reference>
<dbReference type="PROSITE" id="PS00463">
    <property type="entry name" value="ZN2_CY6_FUNGAL_1"/>
    <property type="match status" value="1"/>
</dbReference>
<accession>A0A0D1ZBQ2</accession>
<organism evidence="7 8">
    <name type="scientific">Exophiala mesophila</name>
    <name type="common">Black yeast-like fungus</name>
    <dbReference type="NCBI Taxonomy" id="212818"/>
    <lineage>
        <taxon>Eukaryota</taxon>
        <taxon>Fungi</taxon>
        <taxon>Dikarya</taxon>
        <taxon>Ascomycota</taxon>
        <taxon>Pezizomycotina</taxon>
        <taxon>Eurotiomycetes</taxon>
        <taxon>Chaetothyriomycetidae</taxon>
        <taxon>Chaetothyriales</taxon>
        <taxon>Herpotrichiellaceae</taxon>
        <taxon>Exophiala</taxon>
    </lineage>
</organism>
<dbReference type="SMART" id="SM00066">
    <property type="entry name" value="GAL4"/>
    <property type="match status" value="1"/>
</dbReference>
<keyword evidence="3" id="KW-0804">Transcription</keyword>
<proteinExistence type="predicted"/>